<evidence type="ECO:0000313" key="2">
    <source>
        <dbReference type="Proteomes" id="UP001055072"/>
    </source>
</evidence>
<organism evidence="1 2">
    <name type="scientific">Irpex rosettiformis</name>
    <dbReference type="NCBI Taxonomy" id="378272"/>
    <lineage>
        <taxon>Eukaryota</taxon>
        <taxon>Fungi</taxon>
        <taxon>Dikarya</taxon>
        <taxon>Basidiomycota</taxon>
        <taxon>Agaricomycotina</taxon>
        <taxon>Agaricomycetes</taxon>
        <taxon>Polyporales</taxon>
        <taxon>Irpicaceae</taxon>
        <taxon>Irpex</taxon>
    </lineage>
</organism>
<protein>
    <submittedName>
        <fullName evidence="1">Uncharacterized protein</fullName>
    </submittedName>
</protein>
<sequence length="1267" mass="139496">MNSKLEGGRVQVTTAPVLRRIPRATRYTRLVLLICAVATLSVFKFSASLNSTPVIRPVQVNLADPADEWRDDTWPIREQTPWDISTDFPFPRSLEYTVEEGTWLRLDVHPKTGDIVFDLLGDIYCLPGNEYSANVGKDLKTKARPVVLGVPHDSDPRFSPDGSRLVFRSDAELGLENIWVTEWEGCEAADVRSSRGDPLLAEALETQKEEEDMLAKGVKETHDRRLRRLRREGRFSAHRVTNETYRWVSDARFHPSGSKVVATKWYTSERSVGAGEGWEYEVPIKATAIKVNSGKRLVGRTLPAGWGPERYEDQQIGSEQFIWQGNDSLIYSKNVVDQGSFDYNKDVHSGIYAIFQTNLTTKKTTTLVSSSPGGASRPELSRDGRTLAFVRRVRDKEALVLKDLVTGSIHHIWHGLTYDLTTIFAPMGTYPSFAFSPKDDAVIIWAAGKIRRVPVKKNGRGERITGGTPQPIHFEVKVEKRLAETRSSETDILSLETQERQEVHAFTDLKVNRDGSKVVFQGAGLNYVYDIESERVLQLPVADKQAAYYSPSFVPNAENLVVQARWSDTNFSTFELANLTSGVSHELTGLPLGRYYSPVLCECSGSQRTLAFVETGGDYHTGDIIATAGAGLYIADVSLTSNSGGKFPIKNVRFVSAAPVQDEVFNTKVRFLHKNAKILVQAGQKAYIIDLSSGPDVNGDYTTTTVAQGRMSQEITVSPRLGKNSADVAFVDFNHVYFASGVKSDESVWSKPGNATKGLARLSLDGGHGVLFSGDGRKVFWLLGPYLHWADTRRIHDQCSSAIAKDKLTFGVQCTSKHLDYHKISADYPTDISRQKEEAAAHGSGEFLVIHNATLLLMEKGKPEHDVLHDAVLIVSGGKIDTIIGFEDAVIPAGAATIDAHGGYVVPGFIDAHAHWNGAGAIYPGKNWELEAFLAYGVTTLHNPSSDTVRGYWERFRVERGQTVGPRIFHTGGVIYGGGAPGLHEDITTSEEAYSALIRIKAEGGPASFSYKNYQLPSRASRQRLLLAARNLSMLCVPEGGMNYDWDQTYIVDGMTTVEHPLPIPHLYDDIINLFALSGTGSSPTHIVNYGGVFGEQYVWATEDIPNDSKLREFIPHGMLEALSESTSRPKNSYALFNTSESTAKMVHKGLKAFIGAHGEPPLGLNYHAEIFFAKAGGLTNYEVLRAATSDAAKALGLYSAIGSLTPGKLADFVIYPPGFDVLKDNIRGTRNVKYVARGGRLWEAETLTEVWPVEGRKSVLPPLSAE</sequence>
<proteinExistence type="predicted"/>
<keyword evidence="2" id="KW-1185">Reference proteome</keyword>
<comment type="caution">
    <text evidence="1">The sequence shown here is derived from an EMBL/GenBank/DDBJ whole genome shotgun (WGS) entry which is preliminary data.</text>
</comment>
<evidence type="ECO:0000313" key="1">
    <source>
        <dbReference type="EMBL" id="KAI0093793.1"/>
    </source>
</evidence>
<gene>
    <name evidence="1" type="ORF">BDY19DRAFT_881520</name>
</gene>
<accession>A0ACB8UHF9</accession>
<name>A0ACB8UHF9_9APHY</name>
<dbReference type="EMBL" id="MU274901">
    <property type="protein sequence ID" value="KAI0093793.1"/>
    <property type="molecule type" value="Genomic_DNA"/>
</dbReference>
<reference evidence="1" key="1">
    <citation type="journal article" date="2021" name="Environ. Microbiol.">
        <title>Gene family expansions and transcriptome signatures uncover fungal adaptations to wood decay.</title>
        <authorList>
            <person name="Hage H."/>
            <person name="Miyauchi S."/>
            <person name="Viragh M."/>
            <person name="Drula E."/>
            <person name="Min B."/>
            <person name="Chaduli D."/>
            <person name="Navarro D."/>
            <person name="Favel A."/>
            <person name="Norest M."/>
            <person name="Lesage-Meessen L."/>
            <person name="Balint B."/>
            <person name="Merenyi Z."/>
            <person name="de Eugenio L."/>
            <person name="Morin E."/>
            <person name="Martinez A.T."/>
            <person name="Baldrian P."/>
            <person name="Stursova M."/>
            <person name="Martinez M.J."/>
            <person name="Novotny C."/>
            <person name="Magnuson J.K."/>
            <person name="Spatafora J.W."/>
            <person name="Maurice S."/>
            <person name="Pangilinan J."/>
            <person name="Andreopoulos W."/>
            <person name="LaButti K."/>
            <person name="Hundley H."/>
            <person name="Na H."/>
            <person name="Kuo A."/>
            <person name="Barry K."/>
            <person name="Lipzen A."/>
            <person name="Henrissat B."/>
            <person name="Riley R."/>
            <person name="Ahrendt S."/>
            <person name="Nagy L.G."/>
            <person name="Grigoriev I.V."/>
            <person name="Martin F."/>
            <person name="Rosso M.N."/>
        </authorList>
    </citation>
    <scope>NUCLEOTIDE SEQUENCE</scope>
    <source>
        <strain evidence="1">CBS 384.51</strain>
    </source>
</reference>
<dbReference type="Proteomes" id="UP001055072">
    <property type="component" value="Unassembled WGS sequence"/>
</dbReference>